<gene>
    <name evidence="2" type="ORF">PPENT_87.1.T1350061</name>
</gene>
<accession>A0A8S1XQS2</accession>
<dbReference type="Proteomes" id="UP000689195">
    <property type="component" value="Unassembled WGS sequence"/>
</dbReference>
<protein>
    <submittedName>
        <fullName evidence="2">Uncharacterized protein</fullName>
    </submittedName>
</protein>
<feature type="compositionally biased region" description="Basic and acidic residues" evidence="1">
    <location>
        <begin position="161"/>
        <end position="175"/>
    </location>
</feature>
<dbReference type="OrthoDB" id="310842at2759"/>
<sequence>MSLDRMRKSLKSLLGIQSNPQNEQPSQVSRQSQSEYVLHKSDQIFKNKFVIIQKKEDKLNPYKYAIERLKEYNLTMFRTNDLLNCPIISYKFNKEEKRIHENIVTKPRWKKEESSQEMINIKSDDERKSFFFHASYIKDENRQPSQSKQTAKKSQISQRNSDSKAEYNFEKEKQTVENISKSNKQNVQEDNNQSESESIIIDKKSEPKFRKLKPQPQEIILNKDQQYISGKNEIKNIDDIQTSKKPTVQKKDVQEKLPEIQVSQQVSIIPIKEDQKTEVIENKQQQIIEPQVEQKIVPQISNQEQITPDINPFTQNIENQLFNPPWLDNPIQQQNQVSFNLFQQPLIQQQQPQMQPLIMQPLQFQNPIQQQSQNLFPFQNQQTQNVFSNQNLFNQQPNLFQNNQQSQQSFNLFNQTNQFQQQPLFQQQSTQSLFQQQPTSSESFFQQQPSAISLFQQQPQQQQQQLFQQQPSTQSIFQQQQSSNNLFTSQPQNQLFQQPNQQTTNLFANNDQKQNVVDLFSAQSVQNTPNLFQQNQVQNQESLFSLNTQQQSNNTAQQRAYSHSDRYKKNLSKYTTERIE</sequence>
<feature type="region of interest" description="Disordered" evidence="1">
    <location>
        <begin position="549"/>
        <end position="580"/>
    </location>
</feature>
<feature type="compositionally biased region" description="Polar residues" evidence="1">
    <location>
        <begin position="143"/>
        <end position="160"/>
    </location>
</feature>
<organism evidence="2 3">
    <name type="scientific">Paramecium pentaurelia</name>
    <dbReference type="NCBI Taxonomy" id="43138"/>
    <lineage>
        <taxon>Eukaryota</taxon>
        <taxon>Sar</taxon>
        <taxon>Alveolata</taxon>
        <taxon>Ciliophora</taxon>
        <taxon>Intramacronucleata</taxon>
        <taxon>Oligohymenophorea</taxon>
        <taxon>Peniculida</taxon>
        <taxon>Parameciidae</taxon>
        <taxon>Paramecium</taxon>
    </lineage>
</organism>
<keyword evidence="3" id="KW-1185">Reference proteome</keyword>
<feature type="compositionally biased region" description="Basic and acidic residues" evidence="1">
    <location>
        <begin position="200"/>
        <end position="209"/>
    </location>
</feature>
<evidence type="ECO:0000256" key="1">
    <source>
        <dbReference type="SAM" id="MobiDB-lite"/>
    </source>
</evidence>
<dbReference type="EMBL" id="CAJJDO010000135">
    <property type="protein sequence ID" value="CAD8203846.1"/>
    <property type="molecule type" value="Genomic_DNA"/>
</dbReference>
<feature type="compositionally biased region" description="Polar residues" evidence="1">
    <location>
        <begin position="176"/>
        <end position="193"/>
    </location>
</feature>
<comment type="caution">
    <text evidence="2">The sequence shown here is derived from an EMBL/GenBank/DDBJ whole genome shotgun (WGS) entry which is preliminary data.</text>
</comment>
<dbReference type="AlphaFoldDB" id="A0A8S1XQS2"/>
<evidence type="ECO:0000313" key="3">
    <source>
        <dbReference type="Proteomes" id="UP000689195"/>
    </source>
</evidence>
<feature type="region of interest" description="Disordered" evidence="1">
    <location>
        <begin position="140"/>
        <end position="211"/>
    </location>
</feature>
<evidence type="ECO:0000313" key="2">
    <source>
        <dbReference type="EMBL" id="CAD8203846.1"/>
    </source>
</evidence>
<proteinExistence type="predicted"/>
<name>A0A8S1XQS2_9CILI</name>
<reference evidence="2" key="1">
    <citation type="submission" date="2021-01" db="EMBL/GenBank/DDBJ databases">
        <authorList>
            <consortium name="Genoscope - CEA"/>
            <person name="William W."/>
        </authorList>
    </citation>
    <scope>NUCLEOTIDE SEQUENCE</scope>
</reference>
<feature type="compositionally biased region" description="Low complexity" evidence="1">
    <location>
        <begin position="549"/>
        <end position="558"/>
    </location>
</feature>